<dbReference type="InterPro" id="IPR013785">
    <property type="entry name" value="Aldolase_TIM"/>
</dbReference>
<dbReference type="SMART" id="SM00729">
    <property type="entry name" value="Elp3"/>
    <property type="match status" value="1"/>
</dbReference>
<dbReference type="Proteomes" id="UP000184389">
    <property type="component" value="Unassembled WGS sequence"/>
</dbReference>
<evidence type="ECO:0000259" key="5">
    <source>
        <dbReference type="PROSITE" id="PS51918"/>
    </source>
</evidence>
<name>A0A1M5XUQ1_9FIRM</name>
<dbReference type="Gene3D" id="3.20.20.70">
    <property type="entry name" value="Aldolase class I"/>
    <property type="match status" value="1"/>
</dbReference>
<proteinExistence type="predicted"/>
<keyword evidence="4" id="KW-0411">Iron-sulfur</keyword>
<dbReference type="STRING" id="1123281.SAMN02745180_01833"/>
<evidence type="ECO:0000256" key="1">
    <source>
        <dbReference type="ARBA" id="ARBA00022691"/>
    </source>
</evidence>
<dbReference type="PANTHER" id="PTHR13932">
    <property type="entry name" value="COPROPORPHYRINIGEN III OXIDASE"/>
    <property type="match status" value="1"/>
</dbReference>
<dbReference type="GO" id="GO:0046872">
    <property type="term" value="F:metal ion binding"/>
    <property type="evidence" value="ECO:0007669"/>
    <property type="project" value="UniProtKB-KW"/>
</dbReference>
<dbReference type="InterPro" id="IPR023995">
    <property type="entry name" value="HemZ"/>
</dbReference>
<dbReference type="InterPro" id="IPR058240">
    <property type="entry name" value="rSAM_sf"/>
</dbReference>
<feature type="domain" description="Radical SAM core" evidence="5">
    <location>
        <begin position="168"/>
        <end position="405"/>
    </location>
</feature>
<evidence type="ECO:0000256" key="2">
    <source>
        <dbReference type="ARBA" id="ARBA00022723"/>
    </source>
</evidence>
<dbReference type="SFLD" id="SFLDG01065">
    <property type="entry name" value="anaerobic_coproporphyrinogen-I"/>
    <property type="match status" value="1"/>
</dbReference>
<evidence type="ECO:0000313" key="6">
    <source>
        <dbReference type="EMBL" id="SHI03541.1"/>
    </source>
</evidence>
<keyword evidence="3" id="KW-0408">Iron</keyword>
<dbReference type="GO" id="GO:0005737">
    <property type="term" value="C:cytoplasm"/>
    <property type="evidence" value="ECO:0007669"/>
    <property type="project" value="TreeGrafter"/>
</dbReference>
<dbReference type="InterPro" id="IPR034505">
    <property type="entry name" value="Coproporphyrinogen-III_oxidase"/>
</dbReference>
<dbReference type="NCBIfam" id="TIGR03994">
    <property type="entry name" value="rSAM_HemZ"/>
    <property type="match status" value="1"/>
</dbReference>
<dbReference type="EMBL" id="FQXR01000008">
    <property type="protein sequence ID" value="SHI03541.1"/>
    <property type="molecule type" value="Genomic_DNA"/>
</dbReference>
<evidence type="ECO:0000256" key="4">
    <source>
        <dbReference type="ARBA" id="ARBA00023014"/>
    </source>
</evidence>
<dbReference type="SFLD" id="SFLDF00310">
    <property type="entry name" value="oxygen-independent_coproporphy"/>
    <property type="match status" value="1"/>
</dbReference>
<dbReference type="Pfam" id="PF04055">
    <property type="entry name" value="Radical_SAM"/>
    <property type="match status" value="1"/>
</dbReference>
<dbReference type="PANTHER" id="PTHR13932:SF1">
    <property type="entry name" value="OXYGEN-INDEPENDENT COPROPORPHYRINOGEN-III OXIDASE-LIKE PROTEIN HEMZ"/>
    <property type="match status" value="1"/>
</dbReference>
<evidence type="ECO:0000256" key="3">
    <source>
        <dbReference type="ARBA" id="ARBA00023004"/>
    </source>
</evidence>
<keyword evidence="2" id="KW-0479">Metal-binding</keyword>
<protein>
    <submittedName>
        <fullName evidence="6">Oxygen-independent coproporphyrinogen-3 oxidase</fullName>
    </submittedName>
</protein>
<dbReference type="GO" id="GO:0003824">
    <property type="term" value="F:catalytic activity"/>
    <property type="evidence" value="ECO:0007669"/>
    <property type="project" value="InterPro"/>
</dbReference>
<sequence length="493" mass="57031">MVSVYLDGHDFTYEVNELVKLFFFDDEISFIQDEKEYTGKGFLIKNHLLKVESDYSSIAIIVYDNDVISEYKVDSINNIDIKRDGIVKKIKTGIKQSIYVALSNILEVKVPWGILTGVRPTKIVHDLIDKGLDKNSIYDVLTKEYKLFSDKANTIIDIAKVQREYIYPISKDRFSLYISIPFCPTRCIYCSFPSNSMDVGRRYVDEYTDKIIYELKSISKYLKNKKMHTVYIGGGTPTAIPTKNLDRIIKNIYELYGKENIKEITVEAGRPDTIDKEKLQMLKSNDINRISINPQTMNEKTLKLIGRKHTEKDIIKAFALAKDIGFDVINMDIIVGLPEEGTDELANTLDEILKLNPENLTVHTLAVKRASIFSKSIKEFSMESQSTIENMLNMSRKYAEKMNLRPYYLYRQKHMLGNFENTGYSIEGKECIYNMLIMEEKETILAVGAGGVSKIYYPDENRLERVPNVKNLKDYLERIDEMVERKRMYIDTI</sequence>
<dbReference type="SUPFAM" id="SSF102114">
    <property type="entry name" value="Radical SAM enzymes"/>
    <property type="match status" value="1"/>
</dbReference>
<accession>A0A1M5XUQ1</accession>
<dbReference type="GO" id="GO:0006779">
    <property type="term" value="P:porphyrin-containing compound biosynthetic process"/>
    <property type="evidence" value="ECO:0007669"/>
    <property type="project" value="TreeGrafter"/>
</dbReference>
<dbReference type="InterPro" id="IPR007197">
    <property type="entry name" value="rSAM"/>
</dbReference>
<dbReference type="CDD" id="cd01335">
    <property type="entry name" value="Radical_SAM"/>
    <property type="match status" value="1"/>
</dbReference>
<evidence type="ECO:0000313" key="7">
    <source>
        <dbReference type="Proteomes" id="UP000184389"/>
    </source>
</evidence>
<keyword evidence="1" id="KW-0949">S-adenosyl-L-methionine</keyword>
<gene>
    <name evidence="6" type="ORF">SAMN02745180_01833</name>
</gene>
<dbReference type="GO" id="GO:0051539">
    <property type="term" value="F:4 iron, 4 sulfur cluster binding"/>
    <property type="evidence" value="ECO:0007669"/>
    <property type="project" value="TreeGrafter"/>
</dbReference>
<dbReference type="PROSITE" id="PS51918">
    <property type="entry name" value="RADICAL_SAM"/>
    <property type="match status" value="1"/>
</dbReference>
<keyword evidence="7" id="KW-1185">Reference proteome</keyword>
<dbReference type="SFLD" id="SFLDG01082">
    <property type="entry name" value="B12-binding_domain_containing"/>
    <property type="match status" value="1"/>
</dbReference>
<dbReference type="RefSeq" id="WP_072744497.1">
    <property type="nucleotide sequence ID" value="NZ_FQXR01000008.1"/>
</dbReference>
<dbReference type="SFLD" id="SFLDS00029">
    <property type="entry name" value="Radical_SAM"/>
    <property type="match status" value="1"/>
</dbReference>
<reference evidence="6 7" key="1">
    <citation type="submission" date="2016-11" db="EMBL/GenBank/DDBJ databases">
        <authorList>
            <person name="Jaros S."/>
            <person name="Januszkiewicz K."/>
            <person name="Wedrychowicz H."/>
        </authorList>
    </citation>
    <scope>NUCLEOTIDE SEQUENCE [LARGE SCALE GENOMIC DNA]</scope>
    <source>
        <strain evidence="6 7">DSM 13106</strain>
    </source>
</reference>
<dbReference type="AlphaFoldDB" id="A0A1M5XUQ1"/>
<dbReference type="InterPro" id="IPR006638">
    <property type="entry name" value="Elp3/MiaA/NifB-like_rSAM"/>
</dbReference>
<dbReference type="OrthoDB" id="9808022at2"/>
<organism evidence="6 7">
    <name type="scientific">Sporanaerobacter acetigenes DSM 13106</name>
    <dbReference type="NCBI Taxonomy" id="1123281"/>
    <lineage>
        <taxon>Bacteria</taxon>
        <taxon>Bacillati</taxon>
        <taxon>Bacillota</taxon>
        <taxon>Tissierellia</taxon>
        <taxon>Tissierellales</taxon>
        <taxon>Sporanaerobacteraceae</taxon>
        <taxon>Sporanaerobacter</taxon>
    </lineage>
</organism>